<gene>
    <name evidence="2" type="ORF">B7C42_00844</name>
</gene>
<dbReference type="InterPro" id="IPR016084">
    <property type="entry name" value="Haem_Oase-like_multi-hlx"/>
</dbReference>
<dbReference type="SUPFAM" id="SSF48613">
    <property type="entry name" value="Heme oxygenase-like"/>
    <property type="match status" value="1"/>
</dbReference>
<evidence type="ECO:0008006" key="4">
    <source>
        <dbReference type="Google" id="ProtNLM"/>
    </source>
</evidence>
<dbReference type="AlphaFoldDB" id="A0A231HFV2"/>
<keyword evidence="3" id="KW-1185">Reference proteome</keyword>
<dbReference type="EMBL" id="NGAF01000001">
    <property type="protein sequence ID" value="OXR47719.1"/>
    <property type="molecule type" value="Genomic_DNA"/>
</dbReference>
<accession>A0A231HFV2</accession>
<dbReference type="SMART" id="SM01236">
    <property type="entry name" value="Haem_oxygenase_2"/>
    <property type="match status" value="1"/>
</dbReference>
<feature type="region of interest" description="Disordered" evidence="1">
    <location>
        <begin position="1"/>
        <end position="39"/>
    </location>
</feature>
<reference evidence="2 3" key="1">
    <citation type="submission" date="2017-07" db="EMBL/GenBank/DDBJ databases">
        <title>First draft Genome Sequence of Nocardia cerradoensis isolated from human infection.</title>
        <authorList>
            <person name="Carrasco G."/>
        </authorList>
    </citation>
    <scope>NUCLEOTIDE SEQUENCE [LARGE SCALE GENOMIC DNA]</scope>
    <source>
        <strain evidence="2 3">CNM20130759</strain>
    </source>
</reference>
<evidence type="ECO:0000313" key="3">
    <source>
        <dbReference type="Proteomes" id="UP000215506"/>
    </source>
</evidence>
<dbReference type="Proteomes" id="UP000215506">
    <property type="component" value="Unassembled WGS sequence"/>
</dbReference>
<dbReference type="RefSeq" id="WP_094024394.1">
    <property type="nucleotide sequence ID" value="NZ_NGAF01000001.1"/>
</dbReference>
<dbReference type="Pfam" id="PF14518">
    <property type="entry name" value="Haem_oxygenas_2"/>
    <property type="match status" value="1"/>
</dbReference>
<name>A0A231HFV2_9NOCA</name>
<protein>
    <recommendedName>
        <fullName evidence="4">Iron-containing redox enzyme family protein</fullName>
    </recommendedName>
</protein>
<dbReference type="Gene3D" id="1.20.910.10">
    <property type="entry name" value="Heme oxygenase-like"/>
    <property type="match status" value="1"/>
</dbReference>
<organism evidence="2 3">
    <name type="scientific">Nocardia cerradoensis</name>
    <dbReference type="NCBI Taxonomy" id="85688"/>
    <lineage>
        <taxon>Bacteria</taxon>
        <taxon>Bacillati</taxon>
        <taxon>Actinomycetota</taxon>
        <taxon>Actinomycetes</taxon>
        <taxon>Mycobacteriales</taxon>
        <taxon>Nocardiaceae</taxon>
        <taxon>Nocardia</taxon>
    </lineage>
</organism>
<proteinExistence type="predicted"/>
<sequence>MEIPHPDVRRTSGHRPLSASRHRPTPAPVTVNTGAPPLPQPRGELSAGICALLGGTACHVDFDTANADPYGEDLQLALHLCYELHYRGFDSVDPRWEWDPKLLRMRAHLEDRFLAAMRRDVPGGDDLDGELDDLLVEPVEGAGVGHFLNEQGQWWQVCEYFAHRSIYHHKEADPYAWVIPRLRGQAKAALVAVEYDEFGAGRGEDVHAQLFADLLAGAGLDNTYLHYLDAVPAPMLALVNMMSLFGLHRQYRGELVGHFASVEISSPPASRRMVETLRRLDAHPACVRFYAEHVEADAVHEQVMRRDVIGDLSAREPELIAPMVFGIQATTLLENAIDRHMLDSWSAGHSSLRDPEAIPRDRAG</sequence>
<evidence type="ECO:0000256" key="1">
    <source>
        <dbReference type="SAM" id="MobiDB-lite"/>
    </source>
</evidence>
<comment type="caution">
    <text evidence="2">The sequence shown here is derived from an EMBL/GenBank/DDBJ whole genome shotgun (WGS) entry which is preliminary data.</text>
</comment>
<evidence type="ECO:0000313" key="2">
    <source>
        <dbReference type="EMBL" id="OXR47719.1"/>
    </source>
</evidence>
<feature type="compositionally biased region" description="Basic and acidic residues" evidence="1">
    <location>
        <begin position="1"/>
        <end position="10"/>
    </location>
</feature>